<dbReference type="InterPro" id="IPR043502">
    <property type="entry name" value="DNA/RNA_pol_sf"/>
</dbReference>
<accession>A0A699KM04</accession>
<feature type="domain" description="Reverse transcriptase/retrotransposon-derived protein RNase H-like" evidence="1">
    <location>
        <begin position="38"/>
        <end position="80"/>
    </location>
</feature>
<keyword evidence="3" id="KW-0695">RNA-directed DNA polymerase</keyword>
<keyword evidence="3" id="KW-0548">Nucleotidyltransferase</keyword>
<feature type="non-terminal residue" evidence="3">
    <location>
        <position position="1"/>
    </location>
</feature>
<name>A0A699KM04_TANCI</name>
<sequence length="245" mass="28183">QNPFIRRISGILQAIYRKFLKDFKPLTLLTQKNKKFEWGDEKENTFQTLRVMLCDAPILALPEGPNDFVVYCDASNQEVGESKLIGPEIIQETIDKIVQIKESLKTAQDPQKSCADNRRKPLEFNVGDKVLLKVSPWKGVVRFGKRNKLSPRYVGSFEVIERVGPVAYRLRLPQELAGIHDAFHVSNMKKCLADVNLHVPLEEIKIGDKLRIVEEPIEIIDREVKKLKISWILIVRVCWNSRRGP</sequence>
<dbReference type="EMBL" id="BKCJ010534551">
    <property type="protein sequence ID" value="GFB01826.1"/>
    <property type="molecule type" value="Genomic_DNA"/>
</dbReference>
<reference evidence="3" key="1">
    <citation type="journal article" date="2019" name="Sci. Rep.">
        <title>Draft genome of Tanacetum cinerariifolium, the natural source of mosquito coil.</title>
        <authorList>
            <person name="Yamashiro T."/>
            <person name="Shiraishi A."/>
            <person name="Satake H."/>
            <person name="Nakayama K."/>
        </authorList>
    </citation>
    <scope>NUCLEOTIDE SEQUENCE</scope>
</reference>
<dbReference type="AlphaFoldDB" id="A0A699KM04"/>
<dbReference type="InterPro" id="IPR043128">
    <property type="entry name" value="Rev_trsase/Diguanyl_cyclase"/>
</dbReference>
<evidence type="ECO:0000313" key="3">
    <source>
        <dbReference type="EMBL" id="GFB01826.1"/>
    </source>
</evidence>
<gene>
    <name evidence="3" type="ORF">Tci_673797</name>
</gene>
<dbReference type="SUPFAM" id="SSF56672">
    <property type="entry name" value="DNA/RNA polymerases"/>
    <property type="match status" value="1"/>
</dbReference>
<feature type="domain" description="Tf2-1-like SH3-like" evidence="2">
    <location>
        <begin position="127"/>
        <end position="191"/>
    </location>
</feature>
<dbReference type="Gene3D" id="3.30.70.270">
    <property type="match status" value="1"/>
</dbReference>
<dbReference type="InterPro" id="IPR056924">
    <property type="entry name" value="SH3_Tf2-1"/>
</dbReference>
<dbReference type="Pfam" id="PF17919">
    <property type="entry name" value="RT_RNaseH_2"/>
    <property type="match status" value="1"/>
</dbReference>
<dbReference type="PANTHER" id="PTHR46148">
    <property type="entry name" value="CHROMO DOMAIN-CONTAINING PROTEIN"/>
    <property type="match status" value="1"/>
</dbReference>
<proteinExistence type="predicted"/>
<evidence type="ECO:0000259" key="2">
    <source>
        <dbReference type="Pfam" id="PF24626"/>
    </source>
</evidence>
<dbReference type="InterPro" id="IPR041577">
    <property type="entry name" value="RT_RNaseH_2"/>
</dbReference>
<evidence type="ECO:0000259" key="1">
    <source>
        <dbReference type="Pfam" id="PF17919"/>
    </source>
</evidence>
<organism evidence="3">
    <name type="scientific">Tanacetum cinerariifolium</name>
    <name type="common">Dalmatian daisy</name>
    <name type="synonym">Chrysanthemum cinerariifolium</name>
    <dbReference type="NCBI Taxonomy" id="118510"/>
    <lineage>
        <taxon>Eukaryota</taxon>
        <taxon>Viridiplantae</taxon>
        <taxon>Streptophyta</taxon>
        <taxon>Embryophyta</taxon>
        <taxon>Tracheophyta</taxon>
        <taxon>Spermatophyta</taxon>
        <taxon>Magnoliopsida</taxon>
        <taxon>eudicotyledons</taxon>
        <taxon>Gunneridae</taxon>
        <taxon>Pentapetalae</taxon>
        <taxon>asterids</taxon>
        <taxon>campanulids</taxon>
        <taxon>Asterales</taxon>
        <taxon>Asteraceae</taxon>
        <taxon>Asteroideae</taxon>
        <taxon>Anthemideae</taxon>
        <taxon>Anthemidinae</taxon>
        <taxon>Tanacetum</taxon>
    </lineage>
</organism>
<dbReference type="Pfam" id="PF24626">
    <property type="entry name" value="SH3_Tf2-1"/>
    <property type="match status" value="1"/>
</dbReference>
<dbReference type="GO" id="GO:0003964">
    <property type="term" value="F:RNA-directed DNA polymerase activity"/>
    <property type="evidence" value="ECO:0007669"/>
    <property type="project" value="UniProtKB-KW"/>
</dbReference>
<dbReference type="PANTHER" id="PTHR46148:SF59">
    <property type="entry name" value="NUCLEOTIDYLTRANSFERASE, RIBONUCLEASE H"/>
    <property type="match status" value="1"/>
</dbReference>
<comment type="caution">
    <text evidence="3">The sequence shown here is derived from an EMBL/GenBank/DDBJ whole genome shotgun (WGS) entry which is preliminary data.</text>
</comment>
<protein>
    <submittedName>
        <fullName evidence="3">Putative reverse transcriptase domain-containing protein</fullName>
    </submittedName>
</protein>
<keyword evidence="3" id="KW-0808">Transferase</keyword>